<sequence length="287" mass="28818">MKSTYKLIGSALLASSLVHSAHAVLLYSHDFSIDEADAVANGTPGSSGTSAGDMVFDRNGSSPLSASISGGSLLINSDASGGANNVTGYTPSFVSGDYGGINVMAEISSITGIIGGNGQFVGLSNNMTDNYNNSGSSYAGFFLRNAGGMASFRNTGGGRPAGTEFTADYASFQDGYTIDFTMLADDSFSYTISGLTNIVGDLGFTGTVSGDGTSVSGTGSFAGGTYTSLDAVTPGTFGALTAQADVDNAGTVTVGYDSFAINSVPEPSSTALLGLGAALLIGRRRRV</sequence>
<keyword evidence="1" id="KW-0732">Signal</keyword>
<dbReference type="InterPro" id="IPR013424">
    <property type="entry name" value="Ice-binding_C"/>
</dbReference>
<organism evidence="3">
    <name type="scientific">Oceaniferula spumae</name>
    <dbReference type="NCBI Taxonomy" id="2979115"/>
    <lineage>
        <taxon>Bacteria</taxon>
        <taxon>Pseudomonadati</taxon>
        <taxon>Verrucomicrobiota</taxon>
        <taxon>Verrucomicrobiia</taxon>
        <taxon>Verrucomicrobiales</taxon>
        <taxon>Verrucomicrobiaceae</taxon>
        <taxon>Oceaniferula</taxon>
    </lineage>
</organism>
<dbReference type="Pfam" id="PF07589">
    <property type="entry name" value="PEP-CTERM"/>
    <property type="match status" value="1"/>
</dbReference>
<dbReference type="AlphaFoldDB" id="A0AAT9FMK5"/>
<feature type="chain" id="PRO_5043523860" description="Ice-binding protein C-terminal domain-containing protein" evidence="1">
    <location>
        <begin position="24"/>
        <end position="287"/>
    </location>
</feature>
<protein>
    <recommendedName>
        <fullName evidence="2">Ice-binding protein C-terminal domain-containing protein</fullName>
    </recommendedName>
</protein>
<reference evidence="3" key="1">
    <citation type="submission" date="2024-07" db="EMBL/GenBank/DDBJ databases">
        <title>Complete genome sequence of Verrucomicrobiaceae bacterium NT6N.</title>
        <authorList>
            <person name="Huang C."/>
            <person name="Takami H."/>
            <person name="Hamasaki K."/>
        </authorList>
    </citation>
    <scope>NUCLEOTIDE SEQUENCE</scope>
    <source>
        <strain evidence="3">NT6N</strain>
    </source>
</reference>
<name>A0AAT9FMK5_9BACT</name>
<proteinExistence type="predicted"/>
<dbReference type="KEGG" id="osu:NT6N_22950"/>
<feature type="signal peptide" evidence="1">
    <location>
        <begin position="1"/>
        <end position="23"/>
    </location>
</feature>
<dbReference type="EMBL" id="AP026866">
    <property type="protein sequence ID" value="BDS07255.1"/>
    <property type="molecule type" value="Genomic_DNA"/>
</dbReference>
<evidence type="ECO:0000256" key="1">
    <source>
        <dbReference type="SAM" id="SignalP"/>
    </source>
</evidence>
<accession>A0AAT9FMK5</accession>
<evidence type="ECO:0000259" key="2">
    <source>
        <dbReference type="Pfam" id="PF07589"/>
    </source>
</evidence>
<gene>
    <name evidence="3" type="ORF">NT6N_22950</name>
</gene>
<feature type="domain" description="Ice-binding protein C-terminal" evidence="2">
    <location>
        <begin position="263"/>
        <end position="286"/>
    </location>
</feature>
<dbReference type="NCBIfam" id="TIGR02595">
    <property type="entry name" value="PEP_CTERM"/>
    <property type="match status" value="1"/>
</dbReference>
<evidence type="ECO:0000313" key="3">
    <source>
        <dbReference type="EMBL" id="BDS07255.1"/>
    </source>
</evidence>